<keyword evidence="1" id="KW-0472">Membrane</keyword>
<name>A0AAP4FEB9_9MICC</name>
<organism evidence="2 5">
    <name type="scientific">Pseudoglutamicibacter cumminsii</name>
    <dbReference type="NCBI Taxonomy" id="156979"/>
    <lineage>
        <taxon>Bacteria</taxon>
        <taxon>Bacillati</taxon>
        <taxon>Actinomycetota</taxon>
        <taxon>Actinomycetes</taxon>
        <taxon>Micrococcales</taxon>
        <taxon>Micrococcaceae</taxon>
        <taxon>Pseudoglutamicibacter</taxon>
    </lineage>
</organism>
<dbReference type="EMBL" id="QFWG01000004">
    <property type="protein sequence ID" value="PWI27966.1"/>
    <property type="molecule type" value="Genomic_DNA"/>
</dbReference>
<reference evidence="3 4" key="1">
    <citation type="submission" date="2018-05" db="EMBL/GenBank/DDBJ databases">
        <title>Draft Genome Sequence of Arthrobacter cumminsii IME1328, Isolated from a Patient Who Suffered from Foot Ulcers in China.</title>
        <authorList>
            <person name="Li M."/>
            <person name="Jiang Z."/>
            <person name="Sun Q."/>
            <person name="Tong Y."/>
        </authorList>
    </citation>
    <scope>NUCLEOTIDE SEQUENCE [LARGE SCALE GENOMIC DNA]</scope>
    <source>
        <strain evidence="3 4">IME1328</strain>
    </source>
</reference>
<evidence type="ECO:0000256" key="1">
    <source>
        <dbReference type="SAM" id="Phobius"/>
    </source>
</evidence>
<proteinExistence type="predicted"/>
<keyword evidence="1" id="KW-0812">Transmembrane</keyword>
<reference evidence="2" key="2">
    <citation type="submission" date="2023-05" db="EMBL/GenBank/DDBJ databases">
        <title>Cataloging the Phylogenetic Diversity of Human Bladder Bacteria.</title>
        <authorList>
            <person name="Du J."/>
        </authorList>
    </citation>
    <scope>NUCLEOTIDE SEQUENCE</scope>
    <source>
        <strain evidence="2">UMB9978</strain>
    </source>
</reference>
<keyword evidence="4" id="KW-1185">Reference proteome</keyword>
<keyword evidence="1" id="KW-1133">Transmembrane helix</keyword>
<dbReference type="Proteomes" id="UP001240483">
    <property type="component" value="Unassembled WGS sequence"/>
</dbReference>
<evidence type="ECO:0000313" key="2">
    <source>
        <dbReference type="EMBL" id="MDK6274588.1"/>
    </source>
</evidence>
<comment type="caution">
    <text evidence="2">The sequence shown here is derived from an EMBL/GenBank/DDBJ whole genome shotgun (WGS) entry which is preliminary data.</text>
</comment>
<dbReference type="EMBL" id="JASODW010000002">
    <property type="protein sequence ID" value="MDK6274588.1"/>
    <property type="molecule type" value="Genomic_DNA"/>
</dbReference>
<feature type="transmembrane region" description="Helical" evidence="1">
    <location>
        <begin position="13"/>
        <end position="36"/>
    </location>
</feature>
<gene>
    <name evidence="3" type="ORF">CAY35_04380</name>
    <name evidence="2" type="ORF">QP116_02320</name>
</gene>
<accession>A0AAP4FEB9</accession>
<evidence type="ECO:0000313" key="4">
    <source>
        <dbReference type="Proteomes" id="UP000245514"/>
    </source>
</evidence>
<dbReference type="Proteomes" id="UP000245514">
    <property type="component" value="Unassembled WGS sequence"/>
</dbReference>
<dbReference type="RefSeq" id="WP_109303484.1">
    <property type="nucleotide sequence ID" value="NZ_JAFBCO010000001.1"/>
</dbReference>
<evidence type="ECO:0000313" key="5">
    <source>
        <dbReference type="Proteomes" id="UP001240483"/>
    </source>
</evidence>
<sequence length="62" mass="7007">MYGFIFRLLPGPLWIRVIQAILLVVFVVLVLMNYVFPLLNPYSPWQDSTVDGTILTPLSGAK</sequence>
<evidence type="ECO:0000313" key="3">
    <source>
        <dbReference type="EMBL" id="PWI27966.1"/>
    </source>
</evidence>
<dbReference type="AlphaFoldDB" id="A0AAP4FEB9"/>
<protein>
    <submittedName>
        <fullName evidence="2">Uncharacterized protein</fullName>
    </submittedName>
</protein>